<protein>
    <submittedName>
        <fullName evidence="4">Esterase/lipase family protein</fullName>
    </submittedName>
</protein>
<dbReference type="PANTHER" id="PTHR32015:SF1">
    <property type="entry name" value="LIPASE"/>
    <property type="match status" value="1"/>
</dbReference>
<dbReference type="PANTHER" id="PTHR32015">
    <property type="entry name" value="FASTING INDUCED LIPASE"/>
    <property type="match status" value="1"/>
</dbReference>
<accession>A0ABW2JEF6</accession>
<dbReference type="InterPro" id="IPR000073">
    <property type="entry name" value="AB_hydrolase_1"/>
</dbReference>
<evidence type="ECO:0000259" key="3">
    <source>
        <dbReference type="Pfam" id="PF00561"/>
    </source>
</evidence>
<name>A0ABW2JEF6_9ACTN</name>
<feature type="signal peptide" evidence="2">
    <location>
        <begin position="1"/>
        <end position="47"/>
    </location>
</feature>
<dbReference type="Proteomes" id="UP001596523">
    <property type="component" value="Unassembled WGS sequence"/>
</dbReference>
<dbReference type="EMBL" id="JBHTCF010000003">
    <property type="protein sequence ID" value="MFC7304414.1"/>
    <property type="molecule type" value="Genomic_DNA"/>
</dbReference>
<organism evidence="4 5">
    <name type="scientific">Streptomyces monticola</name>
    <dbReference type="NCBI Taxonomy" id="2666263"/>
    <lineage>
        <taxon>Bacteria</taxon>
        <taxon>Bacillati</taxon>
        <taxon>Actinomycetota</taxon>
        <taxon>Actinomycetes</taxon>
        <taxon>Kitasatosporales</taxon>
        <taxon>Streptomycetaceae</taxon>
        <taxon>Streptomyces</taxon>
    </lineage>
</organism>
<gene>
    <name evidence="4" type="ORF">ACFQVC_09350</name>
</gene>
<dbReference type="InterPro" id="IPR002918">
    <property type="entry name" value="Lipase_EstA/Esterase_EstB"/>
</dbReference>
<feature type="chain" id="PRO_5045181999" evidence="2">
    <location>
        <begin position="48"/>
        <end position="321"/>
    </location>
</feature>
<evidence type="ECO:0000256" key="2">
    <source>
        <dbReference type="SAM" id="SignalP"/>
    </source>
</evidence>
<dbReference type="SUPFAM" id="SSF53474">
    <property type="entry name" value="alpha/beta-Hydrolases"/>
    <property type="match status" value="1"/>
</dbReference>
<dbReference type="InterPro" id="IPR029058">
    <property type="entry name" value="AB_hydrolase_fold"/>
</dbReference>
<evidence type="ECO:0000313" key="4">
    <source>
        <dbReference type="EMBL" id="MFC7304414.1"/>
    </source>
</evidence>
<keyword evidence="2" id="KW-0732">Signal</keyword>
<feature type="domain" description="AB hydrolase-1" evidence="3">
    <location>
        <begin position="82"/>
        <end position="193"/>
    </location>
</feature>
<dbReference type="Pfam" id="PF00561">
    <property type="entry name" value="Abhydrolase_1"/>
    <property type="match status" value="1"/>
</dbReference>
<sequence>MARKAPTARTAPKARSTNPKARSTKRWLARTGLALTLALTAAIPAQAAGTAGGQGAGTVTGATGGGGINDFSCRPSQAHPEPVVLLHGTFATWYEDINFLQADLAARGYCTFATTYGEYPQFPLVGGLKPVAESNIEVKEYVEKVREETGAAQVSVVGHSEGGLQALYLAKMQNIQAHIKRVVAIAPPTHGTDAAGLVKLGDKVLGRGTLDKIVATLGIPVLSDEFPGGPAIKALNDGPVAQPGIDYTVITSRYDEIVTPSETSFVREDGVTNQYVQDFCPLDPVGHIGEAYDPNVWHLVRNALDPAGAKPIKVCAVGSPG</sequence>
<evidence type="ECO:0000256" key="1">
    <source>
        <dbReference type="SAM" id="MobiDB-lite"/>
    </source>
</evidence>
<proteinExistence type="predicted"/>
<feature type="region of interest" description="Disordered" evidence="1">
    <location>
        <begin position="1"/>
        <end position="25"/>
    </location>
</feature>
<reference evidence="5" key="1">
    <citation type="journal article" date="2019" name="Int. J. Syst. Evol. Microbiol.">
        <title>The Global Catalogue of Microorganisms (GCM) 10K type strain sequencing project: providing services to taxonomists for standard genome sequencing and annotation.</title>
        <authorList>
            <consortium name="The Broad Institute Genomics Platform"/>
            <consortium name="The Broad Institute Genome Sequencing Center for Infectious Disease"/>
            <person name="Wu L."/>
            <person name="Ma J."/>
        </authorList>
    </citation>
    <scope>NUCLEOTIDE SEQUENCE [LARGE SCALE GENOMIC DNA]</scope>
    <source>
        <strain evidence="5">SYNS20</strain>
    </source>
</reference>
<dbReference type="RefSeq" id="WP_381828823.1">
    <property type="nucleotide sequence ID" value="NZ_JBHTCF010000003.1"/>
</dbReference>
<comment type="caution">
    <text evidence="4">The sequence shown here is derived from an EMBL/GenBank/DDBJ whole genome shotgun (WGS) entry which is preliminary data.</text>
</comment>
<dbReference type="Gene3D" id="3.40.50.1820">
    <property type="entry name" value="alpha/beta hydrolase"/>
    <property type="match status" value="1"/>
</dbReference>
<evidence type="ECO:0000313" key="5">
    <source>
        <dbReference type="Proteomes" id="UP001596523"/>
    </source>
</evidence>
<keyword evidence="5" id="KW-1185">Reference proteome</keyword>